<dbReference type="AlphaFoldDB" id="A0A0R2G1Y5"/>
<dbReference type="InterPro" id="IPR002864">
    <property type="entry name" value="Acyl-ACP_thioesterase_NHD"/>
</dbReference>
<dbReference type="InterPro" id="IPR045023">
    <property type="entry name" value="FATA/B"/>
</dbReference>
<evidence type="ECO:0000256" key="2">
    <source>
        <dbReference type="ARBA" id="ARBA00022516"/>
    </source>
</evidence>
<keyword evidence="5" id="KW-0809">Transit peptide</keyword>
<keyword evidence="4" id="KW-0276">Fatty acid metabolism</keyword>
<feature type="domain" description="Acyl-ACP thioesterase-like C-terminal" evidence="9">
    <location>
        <begin position="156"/>
        <end position="245"/>
    </location>
</feature>
<evidence type="ECO:0000259" key="9">
    <source>
        <dbReference type="Pfam" id="PF20791"/>
    </source>
</evidence>
<organism evidence="10 11">
    <name type="scientific">Weissella halotolerans DSM 20190</name>
    <dbReference type="NCBI Taxonomy" id="1123500"/>
    <lineage>
        <taxon>Bacteria</taxon>
        <taxon>Bacillati</taxon>
        <taxon>Bacillota</taxon>
        <taxon>Bacilli</taxon>
        <taxon>Lactobacillales</taxon>
        <taxon>Lactobacillaceae</taxon>
        <taxon>Weissella</taxon>
    </lineage>
</organism>
<evidence type="ECO:0000259" key="8">
    <source>
        <dbReference type="Pfam" id="PF01643"/>
    </source>
</evidence>
<evidence type="ECO:0000256" key="6">
    <source>
        <dbReference type="ARBA" id="ARBA00023098"/>
    </source>
</evidence>
<evidence type="ECO:0000256" key="1">
    <source>
        <dbReference type="ARBA" id="ARBA00006500"/>
    </source>
</evidence>
<dbReference type="InterPro" id="IPR029069">
    <property type="entry name" value="HotDog_dom_sf"/>
</dbReference>
<keyword evidence="6" id="KW-0443">Lipid metabolism</keyword>
<name>A0A0R2G1Y5_9LACO</name>
<protein>
    <submittedName>
        <fullName evidence="10">Putative oleoyl-[acyl-carrier protein] thioesterase (Putative)</fullName>
    </submittedName>
</protein>
<evidence type="ECO:0000313" key="10">
    <source>
        <dbReference type="EMBL" id="KRN32309.1"/>
    </source>
</evidence>
<dbReference type="Pfam" id="PF20791">
    <property type="entry name" value="Acyl-ACP_TE_C"/>
    <property type="match status" value="1"/>
</dbReference>
<sequence>MAQVFEVEHTVQYYEGDMTGKLSLPMLLNLAVLSGTLQADQLGIGDEVVHAQGVGWIVLQYEMTITRRPKVNETIVLQTQARDCNAFFCQRQYRMLDQTGQVLVDIQALFSLLDMEKRKLARVPDEFIDAYGAQRVKRIKRGLAPAKIAEDEPVDGQQQYRVRFTDIDMNQHVNNSRYFDWLEDVLGADFLLTHEPKKLNIRFEQEVGIDAVVTSRYIFDQASQISRHQVLDGDQLSLEADISWRVIE</sequence>
<evidence type="ECO:0000256" key="7">
    <source>
        <dbReference type="ARBA" id="ARBA00023160"/>
    </source>
</evidence>
<keyword evidence="11" id="KW-1185">Reference proteome</keyword>
<dbReference type="EMBL" id="JQAX01000002">
    <property type="protein sequence ID" value="KRN32309.1"/>
    <property type="molecule type" value="Genomic_DNA"/>
</dbReference>
<dbReference type="SUPFAM" id="SSF54637">
    <property type="entry name" value="Thioesterase/thiol ester dehydrase-isomerase"/>
    <property type="match status" value="2"/>
</dbReference>
<accession>A0A0R2G1Y5</accession>
<keyword evidence="2" id="KW-0444">Lipid biosynthesis</keyword>
<dbReference type="RefSeq" id="WP_022791544.1">
    <property type="nucleotide sequence ID" value="NZ_ATUU01000002.1"/>
</dbReference>
<dbReference type="Pfam" id="PF01643">
    <property type="entry name" value="Acyl-ACP_TE"/>
    <property type="match status" value="1"/>
</dbReference>
<evidence type="ECO:0000256" key="5">
    <source>
        <dbReference type="ARBA" id="ARBA00022946"/>
    </source>
</evidence>
<dbReference type="PATRIC" id="fig|1123500.6.peg.663"/>
<evidence type="ECO:0000256" key="4">
    <source>
        <dbReference type="ARBA" id="ARBA00022832"/>
    </source>
</evidence>
<evidence type="ECO:0000256" key="3">
    <source>
        <dbReference type="ARBA" id="ARBA00022801"/>
    </source>
</evidence>
<dbReference type="CDD" id="cd00586">
    <property type="entry name" value="4HBT"/>
    <property type="match status" value="1"/>
</dbReference>
<proteinExistence type="inferred from homology"/>
<dbReference type="Gene3D" id="3.10.129.10">
    <property type="entry name" value="Hotdog Thioesterase"/>
    <property type="match status" value="1"/>
</dbReference>
<dbReference type="eggNOG" id="COG3884">
    <property type="taxonomic scope" value="Bacteria"/>
</dbReference>
<reference evidence="10 11" key="1">
    <citation type="journal article" date="2015" name="Genome Announc.">
        <title>Expanding the biotechnology potential of lactobacilli through comparative genomics of 213 strains and associated genera.</title>
        <authorList>
            <person name="Sun Z."/>
            <person name="Harris H.M."/>
            <person name="McCann A."/>
            <person name="Guo C."/>
            <person name="Argimon S."/>
            <person name="Zhang W."/>
            <person name="Yang X."/>
            <person name="Jeffery I.B."/>
            <person name="Cooney J.C."/>
            <person name="Kagawa T.F."/>
            <person name="Liu W."/>
            <person name="Song Y."/>
            <person name="Salvetti E."/>
            <person name="Wrobel A."/>
            <person name="Rasinkangas P."/>
            <person name="Parkhill J."/>
            <person name="Rea M.C."/>
            <person name="O'Sullivan O."/>
            <person name="Ritari J."/>
            <person name="Douillard F.P."/>
            <person name="Paul Ross R."/>
            <person name="Yang R."/>
            <person name="Briner A.E."/>
            <person name="Felis G.E."/>
            <person name="de Vos W.M."/>
            <person name="Barrangou R."/>
            <person name="Klaenhammer T.R."/>
            <person name="Caufield P.W."/>
            <person name="Cui Y."/>
            <person name="Zhang H."/>
            <person name="O'Toole P.W."/>
        </authorList>
    </citation>
    <scope>NUCLEOTIDE SEQUENCE [LARGE SCALE GENOMIC DNA]</scope>
    <source>
        <strain evidence="10 11">DSM 20190</strain>
    </source>
</reference>
<dbReference type="GO" id="GO:0016297">
    <property type="term" value="F:fatty acyl-[ACP] hydrolase activity"/>
    <property type="evidence" value="ECO:0007669"/>
    <property type="project" value="InterPro"/>
</dbReference>
<evidence type="ECO:0000313" key="11">
    <source>
        <dbReference type="Proteomes" id="UP000051296"/>
    </source>
</evidence>
<keyword evidence="3" id="KW-0378">Hydrolase</keyword>
<comment type="caution">
    <text evidence="10">The sequence shown here is derived from an EMBL/GenBank/DDBJ whole genome shotgun (WGS) entry which is preliminary data.</text>
</comment>
<dbReference type="PANTHER" id="PTHR31727:SF6">
    <property type="entry name" value="OLEOYL-ACYL CARRIER PROTEIN THIOESTERASE 1, CHLOROPLASTIC"/>
    <property type="match status" value="1"/>
</dbReference>
<dbReference type="GO" id="GO:0000036">
    <property type="term" value="F:acyl carrier activity"/>
    <property type="evidence" value="ECO:0007669"/>
    <property type="project" value="TreeGrafter"/>
</dbReference>
<dbReference type="STRING" id="1123500.GCA_000420365_00770"/>
<dbReference type="InParanoid" id="A0A0R2G1Y5"/>
<dbReference type="InterPro" id="IPR049427">
    <property type="entry name" value="Acyl-ACP_TE_C"/>
</dbReference>
<dbReference type="Proteomes" id="UP000051296">
    <property type="component" value="Unassembled WGS sequence"/>
</dbReference>
<dbReference type="PANTHER" id="PTHR31727">
    <property type="entry name" value="OLEOYL-ACYL CARRIER PROTEIN THIOESTERASE 1, CHLOROPLASTIC"/>
    <property type="match status" value="1"/>
</dbReference>
<feature type="domain" description="Acyl-ACP thioesterase N-terminal hotdog" evidence="8">
    <location>
        <begin position="3"/>
        <end position="131"/>
    </location>
</feature>
<dbReference type="OrthoDB" id="9801517at2"/>
<gene>
    <name evidence="10" type="ORF">IV68_GL000660</name>
</gene>
<comment type="similarity">
    <text evidence="1">Belongs to the acyl-ACP thioesterase family.</text>
</comment>
<keyword evidence="7" id="KW-0275">Fatty acid biosynthesis</keyword>